<evidence type="ECO:0000256" key="5">
    <source>
        <dbReference type="ARBA" id="ARBA00022989"/>
    </source>
</evidence>
<feature type="region of interest" description="Disordered" evidence="7">
    <location>
        <begin position="831"/>
        <end position="855"/>
    </location>
</feature>
<feature type="compositionally biased region" description="Basic and acidic residues" evidence="7">
    <location>
        <begin position="745"/>
        <end position="774"/>
    </location>
</feature>
<organism evidence="13 14">
    <name type="scientific">Phakopsora pachyrhizi</name>
    <name type="common">Asian soybean rust disease fungus</name>
    <dbReference type="NCBI Taxonomy" id="170000"/>
    <lineage>
        <taxon>Eukaryota</taxon>
        <taxon>Fungi</taxon>
        <taxon>Dikarya</taxon>
        <taxon>Basidiomycota</taxon>
        <taxon>Pucciniomycotina</taxon>
        <taxon>Pucciniomycetes</taxon>
        <taxon>Pucciniales</taxon>
        <taxon>Phakopsoraceae</taxon>
        <taxon>Phakopsora</taxon>
    </lineage>
</organism>
<evidence type="ECO:0000256" key="3">
    <source>
        <dbReference type="ARBA" id="ARBA00022448"/>
    </source>
</evidence>
<dbReference type="PANTHER" id="PTHR13018">
    <property type="entry name" value="PROBABLE MEMBRANE PROTEIN DUF221-RELATED"/>
    <property type="match status" value="1"/>
</dbReference>
<keyword evidence="6 8" id="KW-0472">Membrane</keyword>
<evidence type="ECO:0000259" key="10">
    <source>
        <dbReference type="Pfam" id="PF12621"/>
    </source>
</evidence>
<evidence type="ECO:0000256" key="2">
    <source>
        <dbReference type="ARBA" id="ARBA00007779"/>
    </source>
</evidence>
<dbReference type="Pfam" id="PF02714">
    <property type="entry name" value="RSN1_7TM"/>
    <property type="match status" value="1"/>
</dbReference>
<feature type="compositionally biased region" description="Polar residues" evidence="7">
    <location>
        <begin position="1125"/>
        <end position="1137"/>
    </location>
</feature>
<dbReference type="Pfam" id="PF13967">
    <property type="entry name" value="RSN1_TM"/>
    <property type="match status" value="1"/>
</dbReference>
<dbReference type="InterPro" id="IPR027815">
    <property type="entry name" value="CSC1/OSCA1-like_cyt"/>
</dbReference>
<evidence type="ECO:0000256" key="8">
    <source>
        <dbReference type="SAM" id="Phobius"/>
    </source>
</evidence>
<keyword evidence="4 8" id="KW-0812">Transmembrane</keyword>
<dbReference type="InterPro" id="IPR022257">
    <property type="entry name" value="PHM7_ext"/>
</dbReference>
<feature type="transmembrane region" description="Helical" evidence="8">
    <location>
        <begin position="103"/>
        <end position="126"/>
    </location>
</feature>
<feature type="transmembrane region" description="Helical" evidence="8">
    <location>
        <begin position="504"/>
        <end position="528"/>
    </location>
</feature>
<feature type="domain" description="10TM putative phosphate transporter extracellular tail" evidence="10">
    <location>
        <begin position="874"/>
        <end position="937"/>
    </location>
</feature>
<feature type="region of interest" description="Disordered" evidence="7">
    <location>
        <begin position="1117"/>
        <end position="1156"/>
    </location>
</feature>
<evidence type="ECO:0008006" key="15">
    <source>
        <dbReference type="Google" id="ProtNLM"/>
    </source>
</evidence>
<evidence type="ECO:0000256" key="1">
    <source>
        <dbReference type="ARBA" id="ARBA00004141"/>
    </source>
</evidence>
<accession>A0AAV0B4C3</accession>
<proteinExistence type="inferred from homology"/>
<dbReference type="PANTHER" id="PTHR13018:SF143">
    <property type="entry name" value="CSC1_OSCA1-LIKE 7TM REGION DOMAIN-CONTAINING PROTEIN"/>
    <property type="match status" value="1"/>
</dbReference>
<feature type="compositionally biased region" description="Basic and acidic residues" evidence="7">
    <location>
        <begin position="1146"/>
        <end position="1156"/>
    </location>
</feature>
<dbReference type="InterPro" id="IPR045122">
    <property type="entry name" value="Csc1-like"/>
</dbReference>
<feature type="compositionally biased region" description="Polar residues" evidence="7">
    <location>
        <begin position="1009"/>
        <end position="1019"/>
    </location>
</feature>
<feature type="transmembrane region" description="Helical" evidence="8">
    <location>
        <begin position="660"/>
        <end position="684"/>
    </location>
</feature>
<comment type="caution">
    <text evidence="13">The sequence shown here is derived from an EMBL/GenBank/DDBJ whole genome shotgun (WGS) entry which is preliminary data.</text>
</comment>
<dbReference type="AlphaFoldDB" id="A0AAV0B4C3"/>
<evidence type="ECO:0000256" key="6">
    <source>
        <dbReference type="ARBA" id="ARBA00023136"/>
    </source>
</evidence>
<dbReference type="Proteomes" id="UP001153365">
    <property type="component" value="Unassembled WGS sequence"/>
</dbReference>
<feature type="transmembrane region" description="Helical" evidence="8">
    <location>
        <begin position="410"/>
        <end position="429"/>
    </location>
</feature>
<feature type="transmembrane region" description="Helical" evidence="8">
    <location>
        <begin position="463"/>
        <end position="483"/>
    </location>
</feature>
<keyword evidence="14" id="KW-1185">Reference proteome</keyword>
<evidence type="ECO:0000259" key="9">
    <source>
        <dbReference type="Pfam" id="PF02714"/>
    </source>
</evidence>
<comment type="similarity">
    <text evidence="2">Belongs to the CSC1 (TC 1.A.17) family.</text>
</comment>
<feature type="domain" description="CSC1/OSCA1-like cytosolic" evidence="12">
    <location>
        <begin position="190"/>
        <end position="397"/>
    </location>
</feature>
<protein>
    <recommendedName>
        <fullName evidence="15">DUF221-domain-containing protein</fullName>
    </recommendedName>
</protein>
<dbReference type="EMBL" id="CALTRL010003040">
    <property type="protein sequence ID" value="CAH7677435.1"/>
    <property type="molecule type" value="Genomic_DNA"/>
</dbReference>
<name>A0AAV0B4C3_PHAPC</name>
<evidence type="ECO:0000259" key="12">
    <source>
        <dbReference type="Pfam" id="PF14703"/>
    </source>
</evidence>
<keyword evidence="3" id="KW-0813">Transport</keyword>
<evidence type="ECO:0000256" key="7">
    <source>
        <dbReference type="SAM" id="MobiDB-lite"/>
    </source>
</evidence>
<feature type="domain" description="CSC1/OSCA1-like N-terminal transmembrane" evidence="11">
    <location>
        <begin position="20"/>
        <end position="167"/>
    </location>
</feature>
<feature type="compositionally biased region" description="Basic and acidic residues" evidence="7">
    <location>
        <begin position="1034"/>
        <end position="1043"/>
    </location>
</feature>
<keyword evidence="5 8" id="KW-1133">Transmembrane helix</keyword>
<feature type="region of interest" description="Disordered" evidence="7">
    <location>
        <begin position="737"/>
        <end position="790"/>
    </location>
</feature>
<dbReference type="Pfam" id="PF14703">
    <property type="entry name" value="PHM7_cyt"/>
    <property type="match status" value="1"/>
</dbReference>
<sequence length="1156" mass="128708">MSTPSISSYTIARSKSTSTFLSALVISLIAAGVQVLLFLVLRTSIKKIYAPRTYLPPLSKRSEPVSSKPWGWILPTIKVPSTSMIPTAGLDAYMYLRFLKMMVFIFGPTAILTCAVLLPLNSVGSIASGLNSFAFGNISETQQIRYVGHLFCAYAVTIWVLYLIRKEMSNYVDLRQKYLTSPSHTDLPQSRTVLVTGVPQKFLSEQALKKLTSNLPGGIKQIWISRELKNLPKIYNERVKCTLMLESAETKICKAAVVRNKGITRRLLPSSGPAAGISFSRELREEFSKDLDPTLSDPANEFVHRKSRPTHRLGFLGLFGRKVDTVDWCKDEIVRLTMEIETERRRLDQHRPHNSAFIEFNDRLGAQIFSQIVLYNKPLRMSKRYVDAAPEDIIWDNLNINPYDERVRNMISWVLTVGLVILWSFPVAFIGSLSNITSLCATTKWLSWLCNTGHHLQDIIQGILPPILLALIFLILPVILRLIGRYSGVPRISEIELILMTRYYIFLVIHGFVVTTLSSGLTAAIPALSKDPGQAVTILSENLPKASIFFMTYMVTTSLNGAASSLLQVFDLILYYLKLSVFASTPRSVFNICYTMSRPQFGTLFPNTTLLATLGLAYSIIAPIMSLLALFAFSLHWIVYKYLFLFVFDIPPAHDTGGRFFPLAMNHLFIGLYFSQICLTGLFFLARNSSDDPSSIPQGAIMIVLIIATFFCHILIRNSYTPLTMYVPLNMIEDSNNVKNGNSRSTEKEEESRLNEELKEERSQNEDYNIKNGKEISPQNEVPTNDSRRWSSRALPEAILSISNVKRQSSGEVYQESFNSRVIKTRDFAPPDQTQTCDSPNDDLNSPTGLLNRRKVNPSSEANCLSLVEIEKFPEHGRTAFLHPAVWEKVRPIWVPEDPIGLASLEVADMKRRNIPASLVAAGISNSGKVFVTRSPPENAEVIEYERGKTQGIFALPGAIGGAARAAGGIIGEKVLNTALKTNHTMHSRKASAISTNECNDGLSASGTIKSYGGESSKNPLLASIRRKSGKTSSNKESREPKKGLGGNFAKDDGNRKSEESDMNGSTNNELLSLPERLPEKGVTFANGVEGDLKSNDISELDMTDWKAIGEMLKKEGELTENEQVDSTAHETTSYRSTAVEYDDEQVNKLELGQKE</sequence>
<feature type="transmembrane region" description="Helical" evidence="8">
    <location>
        <begin position="146"/>
        <end position="164"/>
    </location>
</feature>
<feature type="domain" description="CSC1/OSCA1-like 7TM region" evidence="9">
    <location>
        <begin position="408"/>
        <end position="683"/>
    </location>
</feature>
<dbReference type="GO" id="GO:0005227">
    <property type="term" value="F:calcium-activated cation channel activity"/>
    <property type="evidence" value="ECO:0007669"/>
    <property type="project" value="InterPro"/>
</dbReference>
<feature type="compositionally biased region" description="Polar residues" evidence="7">
    <location>
        <begin position="832"/>
        <end position="849"/>
    </location>
</feature>
<evidence type="ECO:0000259" key="11">
    <source>
        <dbReference type="Pfam" id="PF13967"/>
    </source>
</evidence>
<feature type="transmembrane region" description="Helical" evidence="8">
    <location>
        <begin position="627"/>
        <end position="648"/>
    </location>
</feature>
<feature type="transmembrane region" description="Helical" evidence="8">
    <location>
        <begin position="548"/>
        <end position="577"/>
    </location>
</feature>
<evidence type="ECO:0000256" key="4">
    <source>
        <dbReference type="ARBA" id="ARBA00022692"/>
    </source>
</evidence>
<reference evidence="13" key="1">
    <citation type="submission" date="2022-06" db="EMBL/GenBank/DDBJ databases">
        <authorList>
            <consortium name="SYNGENTA / RWTH Aachen University"/>
        </authorList>
    </citation>
    <scope>NUCLEOTIDE SEQUENCE</scope>
</reference>
<evidence type="ECO:0000313" key="14">
    <source>
        <dbReference type="Proteomes" id="UP001153365"/>
    </source>
</evidence>
<dbReference type="Pfam" id="PF12621">
    <property type="entry name" value="PHM7_ext"/>
    <property type="match status" value="1"/>
</dbReference>
<feature type="region of interest" description="Disordered" evidence="7">
    <location>
        <begin position="1009"/>
        <end position="1079"/>
    </location>
</feature>
<feature type="compositionally biased region" description="Basic and acidic residues" evidence="7">
    <location>
        <begin position="1050"/>
        <end position="1060"/>
    </location>
</feature>
<feature type="transmembrane region" description="Helical" evidence="8">
    <location>
        <begin position="696"/>
        <end position="716"/>
    </location>
</feature>
<dbReference type="InterPro" id="IPR003864">
    <property type="entry name" value="CSC1/OSCA1-like_7TM"/>
</dbReference>
<comment type="subcellular location">
    <subcellularLocation>
        <location evidence="1">Membrane</location>
        <topology evidence="1">Multi-pass membrane protein</topology>
    </subcellularLocation>
</comment>
<feature type="transmembrane region" description="Helical" evidence="8">
    <location>
        <begin position="20"/>
        <end position="41"/>
    </location>
</feature>
<dbReference type="InterPro" id="IPR032880">
    <property type="entry name" value="CSC1/OSCA1-like_N"/>
</dbReference>
<gene>
    <name evidence="13" type="ORF">PPACK8108_LOCUS12583</name>
</gene>
<evidence type="ECO:0000313" key="13">
    <source>
        <dbReference type="EMBL" id="CAH7677435.1"/>
    </source>
</evidence>
<dbReference type="GO" id="GO:0005886">
    <property type="term" value="C:plasma membrane"/>
    <property type="evidence" value="ECO:0007669"/>
    <property type="project" value="TreeGrafter"/>
</dbReference>